<evidence type="ECO:0000313" key="3">
    <source>
        <dbReference type="EMBL" id="MBO1077005.1"/>
    </source>
</evidence>
<sequence>MPRAGHTRGTSRHPVAKWAMAVALGLTLPAAALATDPAAAPTGMPKQRPAGSAEACPGGRTGPVALRAEEAAGTPPLRPGEPVCLRLRPRQSAYFRIAPEAGDFYTVSTRNLAQGTDTVLALLDSQARLLAEDDDGARENLASSIEAGPEFNAALVRAGTLEGQGGGFELLLVRDAPRPPPDFPTSLIQAAAQPPLASGQMARLRLRRGQAAYYAMPEARDGLVARTLNLEGDTDTVLALLDGNGQPVSEDDDGGGGTASALPLDGAPAGPLFLRASILGDDAGSFDLVLRQEAPPPPPDFPTTLEEARRQDPLPADGTRAITLHRRQQAIFALPPGASLVIQTRGLEEGTDTVLALLDEDGEVLLEDDDGGSGLASRIATAKAPGRAAFLRAGTMNGGPGRFDLVVRAVGAAAGGVRQAGSIGDAARRPTLLPGEAVAVRLEAGEAAVFGLPQDGRPSLALTFDLQDGADTLLELLDADGQVLDQNDDADGGLGSRLLAGPQPRPAFLRASGVEGAAAGFSLVIIRPAP</sequence>
<protein>
    <submittedName>
        <fullName evidence="3">Uncharacterized protein</fullName>
    </submittedName>
</protein>
<feature type="chain" id="PRO_5045874748" evidence="2">
    <location>
        <begin position="35"/>
        <end position="530"/>
    </location>
</feature>
<name>A0ABS3KHR2_9PROT</name>
<proteinExistence type="predicted"/>
<evidence type="ECO:0000256" key="2">
    <source>
        <dbReference type="SAM" id="SignalP"/>
    </source>
</evidence>
<evidence type="ECO:0000313" key="4">
    <source>
        <dbReference type="Proteomes" id="UP001518990"/>
    </source>
</evidence>
<dbReference type="RefSeq" id="WP_207450697.1">
    <property type="nucleotide sequence ID" value="NZ_CP061091.1"/>
</dbReference>
<keyword evidence="4" id="KW-1185">Reference proteome</keyword>
<feature type="signal peptide" evidence="2">
    <location>
        <begin position="1"/>
        <end position="34"/>
    </location>
</feature>
<organism evidence="3 4">
    <name type="scientific">Roseomonas marmotae</name>
    <dbReference type="NCBI Taxonomy" id="2768161"/>
    <lineage>
        <taxon>Bacteria</taxon>
        <taxon>Pseudomonadati</taxon>
        <taxon>Pseudomonadota</taxon>
        <taxon>Alphaproteobacteria</taxon>
        <taxon>Acetobacterales</taxon>
        <taxon>Roseomonadaceae</taxon>
        <taxon>Roseomonas</taxon>
    </lineage>
</organism>
<evidence type="ECO:0000256" key="1">
    <source>
        <dbReference type="SAM" id="MobiDB-lite"/>
    </source>
</evidence>
<feature type="region of interest" description="Disordered" evidence="1">
    <location>
        <begin position="39"/>
        <end position="62"/>
    </location>
</feature>
<reference evidence="3 4" key="1">
    <citation type="submission" date="2020-09" db="EMBL/GenBank/DDBJ databases">
        <title>Roseomonas.</title>
        <authorList>
            <person name="Zhu W."/>
        </authorList>
    </citation>
    <scope>NUCLEOTIDE SEQUENCE [LARGE SCALE GENOMIC DNA]</scope>
    <source>
        <strain evidence="3 4">1311</strain>
    </source>
</reference>
<accession>A0ABS3KHR2</accession>
<dbReference type="EMBL" id="JACTNF010000037">
    <property type="protein sequence ID" value="MBO1077005.1"/>
    <property type="molecule type" value="Genomic_DNA"/>
</dbReference>
<dbReference type="Proteomes" id="UP001518990">
    <property type="component" value="Unassembled WGS sequence"/>
</dbReference>
<comment type="caution">
    <text evidence="3">The sequence shown here is derived from an EMBL/GenBank/DDBJ whole genome shotgun (WGS) entry which is preliminary data.</text>
</comment>
<keyword evidence="2" id="KW-0732">Signal</keyword>
<gene>
    <name evidence="3" type="ORF">IAI60_20565</name>
</gene>